<evidence type="ECO:0000313" key="2">
    <source>
        <dbReference type="EMBL" id="MPR32402.1"/>
    </source>
</evidence>
<evidence type="ECO:0000256" key="1">
    <source>
        <dbReference type="SAM" id="MobiDB-lite"/>
    </source>
</evidence>
<accession>A0A7C9B872</accession>
<feature type="compositionally biased region" description="Basic and acidic residues" evidence="1">
    <location>
        <begin position="206"/>
        <end position="228"/>
    </location>
</feature>
<gene>
    <name evidence="2" type="ORF">GBK04_03330</name>
</gene>
<keyword evidence="3" id="KW-1185">Reference proteome</keyword>
<sequence>MNTQQPNVGKYYNLLLSLKNDGRFDGNFIGKIKPFFPSDDEKEMIQYLRKEWLKSHKGMLDSNLATSLSPIKMLEEWLENGFDYHFAKTYSANTFTPISVTTDNESDRLRIIDNLGEDLGGWDFIQYLNQVHEQYQDSGPEIEKIEWIASQRALGYIMYELASKGYIKVPQKSDGEIDYTAFSELLKQAFSGIKSTDNLRQALNPDSDKRLSEEKQKRFRIPDVKEIS</sequence>
<proteinExistence type="predicted"/>
<dbReference type="RefSeq" id="WP_152756825.1">
    <property type="nucleotide sequence ID" value="NZ_WHLY01000002.1"/>
</dbReference>
<comment type="caution">
    <text evidence="2">The sequence shown here is derived from an EMBL/GenBank/DDBJ whole genome shotgun (WGS) entry which is preliminary data.</text>
</comment>
<name>A0A7C9B872_9BACT</name>
<feature type="region of interest" description="Disordered" evidence="1">
    <location>
        <begin position="201"/>
        <end position="228"/>
    </location>
</feature>
<dbReference type="AlphaFoldDB" id="A0A7C9B872"/>
<reference evidence="2 3" key="1">
    <citation type="submission" date="2019-10" db="EMBL/GenBank/DDBJ databases">
        <title>Draft Genome Sequence of Cytophagaceae sp. SJW1-29.</title>
        <authorList>
            <person name="Choi A."/>
        </authorList>
    </citation>
    <scope>NUCLEOTIDE SEQUENCE [LARGE SCALE GENOMIC DNA]</scope>
    <source>
        <strain evidence="2 3">SJW1-29</strain>
    </source>
</reference>
<dbReference type="EMBL" id="WHLY01000002">
    <property type="protein sequence ID" value="MPR32402.1"/>
    <property type="molecule type" value="Genomic_DNA"/>
</dbReference>
<organism evidence="2 3">
    <name type="scientific">Salmonirosea aquatica</name>
    <dbReference type="NCBI Taxonomy" id="2654236"/>
    <lineage>
        <taxon>Bacteria</taxon>
        <taxon>Pseudomonadati</taxon>
        <taxon>Bacteroidota</taxon>
        <taxon>Cytophagia</taxon>
        <taxon>Cytophagales</taxon>
        <taxon>Spirosomataceae</taxon>
        <taxon>Salmonirosea</taxon>
    </lineage>
</organism>
<protein>
    <submittedName>
        <fullName evidence="2">Uncharacterized protein</fullName>
    </submittedName>
</protein>
<evidence type="ECO:0000313" key="3">
    <source>
        <dbReference type="Proteomes" id="UP000479293"/>
    </source>
</evidence>
<dbReference type="Proteomes" id="UP000479293">
    <property type="component" value="Unassembled WGS sequence"/>
</dbReference>